<dbReference type="GO" id="GO:0005506">
    <property type="term" value="F:iron ion binding"/>
    <property type="evidence" value="ECO:0007669"/>
    <property type="project" value="InterPro"/>
</dbReference>
<organism evidence="1 2">
    <name type="scientific">Xylaria bambusicola</name>
    <dbReference type="NCBI Taxonomy" id="326684"/>
    <lineage>
        <taxon>Eukaryota</taxon>
        <taxon>Fungi</taxon>
        <taxon>Dikarya</taxon>
        <taxon>Ascomycota</taxon>
        <taxon>Pezizomycotina</taxon>
        <taxon>Sordariomycetes</taxon>
        <taxon>Xylariomycetidae</taxon>
        <taxon>Xylariales</taxon>
        <taxon>Xylariaceae</taxon>
        <taxon>Xylaria</taxon>
    </lineage>
</organism>
<name>A0AAN7ZE99_9PEZI</name>
<gene>
    <name evidence="1" type="ORF">RRF57_011795</name>
</gene>
<evidence type="ECO:0000313" key="2">
    <source>
        <dbReference type="Proteomes" id="UP001305414"/>
    </source>
</evidence>
<dbReference type="Proteomes" id="UP001305414">
    <property type="component" value="Unassembled WGS sequence"/>
</dbReference>
<dbReference type="SUPFAM" id="SSF48264">
    <property type="entry name" value="Cytochrome P450"/>
    <property type="match status" value="1"/>
</dbReference>
<reference evidence="1 2" key="1">
    <citation type="submission" date="2023-10" db="EMBL/GenBank/DDBJ databases">
        <title>Draft genome sequence of Xylaria bambusicola isolate GMP-LS, the root and basal stem rot pathogen of sugarcane in Indonesia.</title>
        <authorList>
            <person name="Selvaraj P."/>
            <person name="Muralishankar V."/>
            <person name="Muruganantham S."/>
            <person name="Sp S."/>
            <person name="Haryani S."/>
            <person name="Lau K.J.X."/>
            <person name="Naqvi N.I."/>
        </authorList>
    </citation>
    <scope>NUCLEOTIDE SEQUENCE [LARGE SCALE GENOMIC DNA]</scope>
    <source>
        <strain evidence="1">GMP-LS</strain>
    </source>
</reference>
<dbReference type="GO" id="GO:0004497">
    <property type="term" value="F:monooxygenase activity"/>
    <property type="evidence" value="ECO:0007669"/>
    <property type="project" value="InterPro"/>
</dbReference>
<dbReference type="GO" id="GO:0016705">
    <property type="term" value="F:oxidoreductase activity, acting on paired donors, with incorporation or reduction of molecular oxygen"/>
    <property type="evidence" value="ECO:0007669"/>
    <property type="project" value="InterPro"/>
</dbReference>
<proteinExistence type="predicted"/>
<sequence>MADFGFGIRTDLLCSPAREFVFPALHIHEKKMGLWEQLPTMNDIGIGSLVGYLFLLFSPRAKAFAQWYQGFLEQAIANNTPKSSGIFGPVIQSGMGLLENPGHNYAQMIGEGSSSTFSAADAYGIMISGFFHYLSRYPNVYERLASDIRRDFKPEEEIVWGLKLESCIYLCAVIDEVMCHT</sequence>
<dbReference type="InterPro" id="IPR036396">
    <property type="entry name" value="Cyt_P450_sf"/>
</dbReference>
<dbReference type="GO" id="GO:0020037">
    <property type="term" value="F:heme binding"/>
    <property type="evidence" value="ECO:0007669"/>
    <property type="project" value="InterPro"/>
</dbReference>
<comment type="caution">
    <text evidence="1">The sequence shown here is derived from an EMBL/GenBank/DDBJ whole genome shotgun (WGS) entry which is preliminary data.</text>
</comment>
<dbReference type="AlphaFoldDB" id="A0AAN7ZE99"/>
<dbReference type="EMBL" id="JAWHQM010000062">
    <property type="protein sequence ID" value="KAK5636083.1"/>
    <property type="molecule type" value="Genomic_DNA"/>
</dbReference>
<dbReference type="Gene3D" id="1.10.630.10">
    <property type="entry name" value="Cytochrome P450"/>
    <property type="match status" value="1"/>
</dbReference>
<accession>A0AAN7ZE99</accession>
<evidence type="ECO:0000313" key="1">
    <source>
        <dbReference type="EMBL" id="KAK5636083.1"/>
    </source>
</evidence>
<protein>
    <submittedName>
        <fullName evidence="1">Uncharacterized protein</fullName>
    </submittedName>
</protein>
<keyword evidence="2" id="KW-1185">Reference proteome</keyword>